<accession>A0A098AXN3</accession>
<dbReference type="RefSeq" id="WP_208925224.1">
    <property type="nucleotide sequence ID" value="NZ_LK996017.1"/>
</dbReference>
<reference evidence="2" key="1">
    <citation type="submission" date="2014-07" db="EMBL/GenBank/DDBJ databases">
        <authorList>
            <person name="Hornung V.Bastian."/>
        </authorList>
    </citation>
    <scope>NUCLEOTIDE SEQUENCE</scope>
    <source>
        <strain evidence="2">PCE-S</strain>
    </source>
</reference>
<dbReference type="PATRIC" id="fig|49338.4.peg.519"/>
<dbReference type="InterPro" id="IPR012454">
    <property type="entry name" value="DUF1659"/>
</dbReference>
<name>A0A098AXN3_DESHA</name>
<organism evidence="2">
    <name type="scientific">Desulfitobacterium hafniense</name>
    <name type="common">Desulfitobacterium frappieri</name>
    <dbReference type="NCBI Taxonomy" id="49338"/>
    <lineage>
        <taxon>Bacteria</taxon>
        <taxon>Bacillati</taxon>
        <taxon>Bacillota</taxon>
        <taxon>Clostridia</taxon>
        <taxon>Eubacteriales</taxon>
        <taxon>Desulfitobacteriaceae</taxon>
        <taxon>Desulfitobacterium</taxon>
    </lineage>
</organism>
<dbReference type="Pfam" id="PF07872">
    <property type="entry name" value="DUF1659"/>
    <property type="match status" value="1"/>
</dbReference>
<proteinExistence type="predicted"/>
<sequence length="77" mass="8435">MAIVDKPLTSTLVLKYQDGLTPAGDPQIKQKSLNYVRAGVDHAVLHEIAVALFSLTEHPLIAVILRDSTELVEEPED</sequence>
<evidence type="ECO:0000259" key="1">
    <source>
        <dbReference type="Pfam" id="PF07872"/>
    </source>
</evidence>
<feature type="domain" description="DUF1659" evidence="1">
    <location>
        <begin position="5"/>
        <end position="73"/>
    </location>
</feature>
<gene>
    <name evidence="2" type="ORF">DPCES_0489</name>
</gene>
<evidence type="ECO:0000313" key="2">
    <source>
        <dbReference type="EMBL" id="CDX00376.1"/>
    </source>
</evidence>
<dbReference type="EMBL" id="LK996017">
    <property type="protein sequence ID" value="CDX00376.1"/>
    <property type="molecule type" value="Genomic_DNA"/>
</dbReference>
<dbReference type="AlphaFoldDB" id="A0A098AXN3"/>
<protein>
    <recommendedName>
        <fullName evidence="1">DUF1659 domain-containing protein</fullName>
    </recommendedName>
</protein>